<accession>A0A8S5SRY8</accession>
<name>A0A8S5SRY8_9CAUD</name>
<reference evidence="1" key="1">
    <citation type="journal article" date="2021" name="Proc. Natl. Acad. Sci. U.S.A.">
        <title>A Catalog of Tens of Thousands of Viruses from Human Metagenomes Reveals Hidden Associations with Chronic Diseases.</title>
        <authorList>
            <person name="Tisza M.J."/>
            <person name="Buck C.B."/>
        </authorList>
    </citation>
    <scope>NUCLEOTIDE SEQUENCE</scope>
    <source>
        <strain evidence="1">Ctv838</strain>
    </source>
</reference>
<organism evidence="1">
    <name type="scientific">Siphoviridae sp. ctv838</name>
    <dbReference type="NCBI Taxonomy" id="2827964"/>
    <lineage>
        <taxon>Viruses</taxon>
        <taxon>Duplodnaviria</taxon>
        <taxon>Heunggongvirae</taxon>
        <taxon>Uroviricota</taxon>
        <taxon>Caudoviricetes</taxon>
    </lineage>
</organism>
<dbReference type="EMBL" id="BK032662">
    <property type="protein sequence ID" value="DAF53712.1"/>
    <property type="molecule type" value="Genomic_DNA"/>
</dbReference>
<proteinExistence type="predicted"/>
<evidence type="ECO:0000313" key="1">
    <source>
        <dbReference type="EMBL" id="DAF53712.1"/>
    </source>
</evidence>
<sequence>MTSEWTCTTLFALTLASYRDGAIAVKKSNKKL</sequence>
<protein>
    <submittedName>
        <fullName evidence="1">Uncharacterized protein</fullName>
    </submittedName>
</protein>